<accession>A0AAW5QYT5</accession>
<keyword evidence="4" id="KW-1185">Reference proteome</keyword>
<evidence type="ECO:0000313" key="3">
    <source>
        <dbReference type="EMBL" id="MCT8972117.1"/>
    </source>
</evidence>
<sequence length="189" mass="20371">MALPVRQRLAVACLFGILSFAVPHAHAAAQAGAGAPSGAQAATTQTGPSGLPLPRFVSLKSDRINVRAGPGQDHRVAWIFAKAGLPVEIIAEYENWRRIRDSEGAEGWIFHSLLSGRRTAVVAPWSEEDTLALRRNPGQNGGLAALVEPKVLVDLNKCDGTWCRVTVNGVSGWISQEMLWGVYPREIVE</sequence>
<dbReference type="PANTHER" id="PTHR34408:SF1">
    <property type="entry name" value="GLYCOSYL HYDROLASE FAMILY 19 DOMAIN-CONTAINING PROTEIN HI_1415"/>
    <property type="match status" value="1"/>
</dbReference>
<dbReference type="SMART" id="SM00287">
    <property type="entry name" value="SH3b"/>
    <property type="match status" value="1"/>
</dbReference>
<evidence type="ECO:0000256" key="1">
    <source>
        <dbReference type="SAM" id="SignalP"/>
    </source>
</evidence>
<dbReference type="PANTHER" id="PTHR34408">
    <property type="entry name" value="FAMILY PROTEIN, PUTATIVE-RELATED"/>
    <property type="match status" value="1"/>
</dbReference>
<evidence type="ECO:0000259" key="2">
    <source>
        <dbReference type="SMART" id="SM00287"/>
    </source>
</evidence>
<feature type="chain" id="PRO_5043868297" evidence="1">
    <location>
        <begin position="28"/>
        <end position="189"/>
    </location>
</feature>
<dbReference type="InterPro" id="IPR010466">
    <property type="entry name" value="DUF1058"/>
</dbReference>
<feature type="domain" description="SH3b" evidence="2">
    <location>
        <begin position="54"/>
        <end position="117"/>
    </location>
</feature>
<gene>
    <name evidence="3" type="ORF">MUB46_09640</name>
</gene>
<keyword evidence="1" id="KW-0732">Signal</keyword>
<evidence type="ECO:0000313" key="4">
    <source>
        <dbReference type="Proteomes" id="UP001320898"/>
    </source>
</evidence>
<reference evidence="3 4" key="1">
    <citation type="submission" date="2022-04" db="EMBL/GenBank/DDBJ databases">
        <authorList>
            <person name="Ye Y.-Q."/>
            <person name="Du Z.-J."/>
        </authorList>
    </citation>
    <scope>NUCLEOTIDE SEQUENCE [LARGE SCALE GENOMIC DNA]</scope>
    <source>
        <strain evidence="3 4">A6E488</strain>
    </source>
</reference>
<dbReference type="Pfam" id="PF06347">
    <property type="entry name" value="SH3_4"/>
    <property type="match status" value="2"/>
</dbReference>
<dbReference type="InterPro" id="IPR003646">
    <property type="entry name" value="SH3-like_bac-type"/>
</dbReference>
<dbReference type="Proteomes" id="UP001320898">
    <property type="component" value="Unassembled WGS sequence"/>
</dbReference>
<dbReference type="EMBL" id="JALIDZ010000004">
    <property type="protein sequence ID" value="MCT8972117.1"/>
    <property type="molecule type" value="Genomic_DNA"/>
</dbReference>
<dbReference type="AlphaFoldDB" id="A0AAW5QYT5"/>
<name>A0AAW5QYT5_9HYPH</name>
<organism evidence="3 4">
    <name type="scientific">Microbaculum marinisediminis</name>
    <dbReference type="NCBI Taxonomy" id="2931392"/>
    <lineage>
        <taxon>Bacteria</taxon>
        <taxon>Pseudomonadati</taxon>
        <taxon>Pseudomonadota</taxon>
        <taxon>Alphaproteobacteria</taxon>
        <taxon>Hyphomicrobiales</taxon>
        <taxon>Tepidamorphaceae</taxon>
        <taxon>Microbaculum</taxon>
    </lineage>
</organism>
<dbReference type="Gene3D" id="2.30.30.40">
    <property type="entry name" value="SH3 Domains"/>
    <property type="match status" value="2"/>
</dbReference>
<comment type="caution">
    <text evidence="3">The sequence shown here is derived from an EMBL/GenBank/DDBJ whole genome shotgun (WGS) entry which is preliminary data.</text>
</comment>
<feature type="signal peptide" evidence="1">
    <location>
        <begin position="1"/>
        <end position="27"/>
    </location>
</feature>
<protein>
    <submittedName>
        <fullName evidence="3">SH3 domain-containing protein</fullName>
    </submittedName>
</protein>
<proteinExistence type="predicted"/>
<dbReference type="InterPro" id="IPR052354">
    <property type="entry name" value="Cell_Wall_Dynamics_Protein"/>
</dbReference>